<dbReference type="Pfam" id="PF06013">
    <property type="entry name" value="WXG100"/>
    <property type="match status" value="1"/>
</dbReference>
<dbReference type="SUPFAM" id="SSF140453">
    <property type="entry name" value="EsxAB dimer-like"/>
    <property type="match status" value="1"/>
</dbReference>
<dbReference type="Gene3D" id="1.10.287.1060">
    <property type="entry name" value="ESAT-6-like"/>
    <property type="match status" value="1"/>
</dbReference>
<dbReference type="InterPro" id="IPR036689">
    <property type="entry name" value="ESAT-6-like_sf"/>
</dbReference>
<dbReference type="EMBL" id="BLKU01000002">
    <property type="protein sequence ID" value="GFG63397.1"/>
    <property type="molecule type" value="Genomic_DNA"/>
</dbReference>
<dbReference type="Proteomes" id="UP000465306">
    <property type="component" value="Unassembled WGS sequence"/>
</dbReference>
<sequence>MAGASELHVDPELMHGFAQALIGGADDLRTRLAELDGRVGEMLHGWRGSSGSAYASAWQLWHRGAGEVELGLSMLGRLVAQAGAGHGANEQAAGAALRDVGHV</sequence>
<comment type="caution">
    <text evidence="1">The sequence shown here is derived from an EMBL/GenBank/DDBJ whole genome shotgun (WGS) entry which is preliminary data.</text>
</comment>
<gene>
    <name evidence="1" type="primary">esxF</name>
    <name evidence="1" type="ORF">MKUB_08870</name>
</gene>
<keyword evidence="2" id="KW-1185">Reference proteome</keyword>
<evidence type="ECO:0000313" key="1">
    <source>
        <dbReference type="EMBL" id="GFG63397.1"/>
    </source>
</evidence>
<proteinExistence type="predicted"/>
<evidence type="ECO:0000313" key="2">
    <source>
        <dbReference type="Proteomes" id="UP000465306"/>
    </source>
</evidence>
<dbReference type="InterPro" id="IPR010310">
    <property type="entry name" value="T7SS_ESAT-6-like"/>
</dbReference>
<protein>
    <submittedName>
        <fullName evidence="1">ESAT-6-like protein EsxF</fullName>
    </submittedName>
</protein>
<reference evidence="1 2" key="1">
    <citation type="journal article" date="2019" name="Emerg. Microbes Infect.">
        <title>Comprehensive subspecies identification of 175 nontuberculous mycobacteria species based on 7547 genomic profiles.</title>
        <authorList>
            <person name="Matsumoto Y."/>
            <person name="Kinjo T."/>
            <person name="Motooka D."/>
            <person name="Nabeya D."/>
            <person name="Jung N."/>
            <person name="Uechi K."/>
            <person name="Horii T."/>
            <person name="Iida T."/>
            <person name="Fujita J."/>
            <person name="Nakamura S."/>
        </authorList>
    </citation>
    <scope>NUCLEOTIDE SEQUENCE [LARGE SCALE GENOMIC DNA]</scope>
    <source>
        <strain evidence="1 2">JCM 13573</strain>
    </source>
</reference>
<name>A0ABQ1BI70_9MYCO</name>
<dbReference type="RefSeq" id="WP_255322554.1">
    <property type="nucleotide sequence ID" value="NZ_BLKU01000002.1"/>
</dbReference>
<accession>A0ABQ1BI70</accession>
<organism evidence="1 2">
    <name type="scientific">Mycobacterium kubicae</name>
    <dbReference type="NCBI Taxonomy" id="120959"/>
    <lineage>
        <taxon>Bacteria</taxon>
        <taxon>Bacillati</taxon>
        <taxon>Actinomycetota</taxon>
        <taxon>Actinomycetes</taxon>
        <taxon>Mycobacteriales</taxon>
        <taxon>Mycobacteriaceae</taxon>
        <taxon>Mycobacterium</taxon>
        <taxon>Mycobacterium simiae complex</taxon>
    </lineage>
</organism>